<keyword evidence="4" id="KW-1185">Reference proteome</keyword>
<reference evidence="3" key="1">
    <citation type="submission" date="2020-11" db="EMBL/GenBank/DDBJ databases">
        <authorList>
            <consortium name="DOE Joint Genome Institute"/>
            <person name="Ahrendt S."/>
            <person name="Riley R."/>
            <person name="Andreopoulos W."/>
            <person name="Labutti K."/>
            <person name="Pangilinan J."/>
            <person name="Ruiz-Duenas F.J."/>
            <person name="Barrasa J.M."/>
            <person name="Sanchez-Garcia M."/>
            <person name="Camarero S."/>
            <person name="Miyauchi S."/>
            <person name="Serrano A."/>
            <person name="Linde D."/>
            <person name="Babiker R."/>
            <person name="Drula E."/>
            <person name="Ayuso-Fernandez I."/>
            <person name="Pacheco R."/>
            <person name="Padilla G."/>
            <person name="Ferreira P."/>
            <person name="Barriuso J."/>
            <person name="Kellner H."/>
            <person name="Castanera R."/>
            <person name="Alfaro M."/>
            <person name="Ramirez L."/>
            <person name="Pisabarro A.G."/>
            <person name="Kuo A."/>
            <person name="Tritt A."/>
            <person name="Lipzen A."/>
            <person name="He G."/>
            <person name="Yan M."/>
            <person name="Ng V."/>
            <person name="Cullen D."/>
            <person name="Martin F."/>
            <person name="Rosso M.-N."/>
            <person name="Henrissat B."/>
            <person name="Hibbett D."/>
            <person name="Martinez A.T."/>
            <person name="Grigoriev I.V."/>
        </authorList>
    </citation>
    <scope>NUCLEOTIDE SEQUENCE</scope>
    <source>
        <strain evidence="3">CIRM-BRFM 674</strain>
    </source>
</reference>
<dbReference type="PROSITE" id="PS00636">
    <property type="entry name" value="DNAJ_1"/>
    <property type="match status" value="1"/>
</dbReference>
<dbReference type="InterPro" id="IPR001623">
    <property type="entry name" value="DnaJ_domain"/>
</dbReference>
<feature type="domain" description="J" evidence="2">
    <location>
        <begin position="13"/>
        <end position="79"/>
    </location>
</feature>
<feature type="region of interest" description="Disordered" evidence="1">
    <location>
        <begin position="80"/>
        <end position="106"/>
    </location>
</feature>
<comment type="caution">
    <text evidence="3">The sequence shown here is derived from an EMBL/GenBank/DDBJ whole genome shotgun (WGS) entry which is preliminary data.</text>
</comment>
<evidence type="ECO:0000313" key="3">
    <source>
        <dbReference type="EMBL" id="KAF9481141.1"/>
    </source>
</evidence>
<dbReference type="InterPro" id="IPR036869">
    <property type="entry name" value="J_dom_sf"/>
</dbReference>
<accession>A0A9P5Z824</accession>
<dbReference type="Proteomes" id="UP000807469">
    <property type="component" value="Unassembled WGS sequence"/>
</dbReference>
<dbReference type="Pfam" id="PF21884">
    <property type="entry name" value="ZUO1-like_ZHD"/>
    <property type="match status" value="1"/>
</dbReference>
<dbReference type="PRINTS" id="PR00625">
    <property type="entry name" value="JDOMAIN"/>
</dbReference>
<evidence type="ECO:0000259" key="2">
    <source>
        <dbReference type="PROSITE" id="PS50076"/>
    </source>
</evidence>
<dbReference type="PANTHER" id="PTHR44029">
    <property type="entry name" value="DNAJ HOMOLOG SUBFAMILY C MEMBER 21"/>
    <property type="match status" value="1"/>
</dbReference>
<dbReference type="PROSITE" id="PS50076">
    <property type="entry name" value="DNAJ_2"/>
    <property type="match status" value="1"/>
</dbReference>
<dbReference type="GO" id="GO:0005737">
    <property type="term" value="C:cytoplasm"/>
    <property type="evidence" value="ECO:0007669"/>
    <property type="project" value="TreeGrafter"/>
</dbReference>
<dbReference type="InterPro" id="IPR051964">
    <property type="entry name" value="Chaperone_stress_response"/>
</dbReference>
<evidence type="ECO:0000256" key="1">
    <source>
        <dbReference type="SAM" id="MobiDB-lite"/>
    </source>
</evidence>
<dbReference type="InterPro" id="IPR054076">
    <property type="entry name" value="ZUO1-like_ZHD"/>
</dbReference>
<dbReference type="Pfam" id="PF00226">
    <property type="entry name" value="DnaJ"/>
    <property type="match status" value="1"/>
</dbReference>
<evidence type="ECO:0000313" key="4">
    <source>
        <dbReference type="Proteomes" id="UP000807469"/>
    </source>
</evidence>
<sequence>MAAQSASFPGPWQLQVQVCVSEEASEDEIKRAYRQRALETHPDKNIDDMEGATKRFARVLEAYETLSDPMSRSVYDYEKANPPAAKTPQEPNPTDSGFDSMPGNRRWDAPRPPSSGWYNWLFSGWSWQTPTDPLLRYIPEEYIARNSHVERPHGISARDICEYFNLAVQKASWQENGRDQSLFTLFRNLFECIAYDEMKWANDFSGQIPDFGCGNSAWCPEDDRNSQHYAQDFYEYWLNFDTRKSFEWMNPCQAPPGLEGYPEVQRKLAKENRKAHKAYQEQYRETIQNIVDLLLRGDPRFLMHVYMRHYTQTPDTGGPTRGPDPNIFYQKYIKRMCGRAARPKRPPAQAISLLYIFDSQLLR</sequence>
<name>A0A9P5Z824_9AGAR</name>
<protein>
    <submittedName>
        <fullName evidence="3">DnaJ-domain-containing protein</fullName>
    </submittedName>
</protein>
<dbReference type="SUPFAM" id="SSF46565">
    <property type="entry name" value="Chaperone J-domain"/>
    <property type="match status" value="1"/>
</dbReference>
<gene>
    <name evidence="3" type="ORF">BDN70DRAFT_893605</name>
</gene>
<dbReference type="SMART" id="SM00271">
    <property type="entry name" value="DnaJ"/>
    <property type="match status" value="1"/>
</dbReference>
<dbReference type="PANTHER" id="PTHR44029:SF1">
    <property type="entry name" value="DNAJ HOMOLOG SUBFAMILY C MEMBER 21"/>
    <property type="match status" value="1"/>
</dbReference>
<dbReference type="AlphaFoldDB" id="A0A9P5Z824"/>
<proteinExistence type="predicted"/>
<dbReference type="CDD" id="cd06257">
    <property type="entry name" value="DnaJ"/>
    <property type="match status" value="1"/>
</dbReference>
<dbReference type="EMBL" id="MU155183">
    <property type="protein sequence ID" value="KAF9481141.1"/>
    <property type="molecule type" value="Genomic_DNA"/>
</dbReference>
<dbReference type="InterPro" id="IPR018253">
    <property type="entry name" value="DnaJ_domain_CS"/>
</dbReference>
<dbReference type="Gene3D" id="1.10.287.110">
    <property type="entry name" value="DnaJ domain"/>
    <property type="match status" value="1"/>
</dbReference>
<dbReference type="OrthoDB" id="10250354at2759"/>
<organism evidence="3 4">
    <name type="scientific">Pholiota conissans</name>
    <dbReference type="NCBI Taxonomy" id="109636"/>
    <lineage>
        <taxon>Eukaryota</taxon>
        <taxon>Fungi</taxon>
        <taxon>Dikarya</taxon>
        <taxon>Basidiomycota</taxon>
        <taxon>Agaricomycotina</taxon>
        <taxon>Agaricomycetes</taxon>
        <taxon>Agaricomycetidae</taxon>
        <taxon>Agaricales</taxon>
        <taxon>Agaricineae</taxon>
        <taxon>Strophariaceae</taxon>
        <taxon>Pholiota</taxon>
    </lineage>
</organism>